<dbReference type="EMBL" id="PSZD01000009">
    <property type="protein sequence ID" value="PPJ27693.1"/>
    <property type="molecule type" value="Genomic_DNA"/>
</dbReference>
<evidence type="ECO:0000313" key="3">
    <source>
        <dbReference type="Proteomes" id="UP000238356"/>
    </source>
</evidence>
<evidence type="ECO:0000313" key="2">
    <source>
        <dbReference type="EMBL" id="PPJ27693.1"/>
    </source>
</evidence>
<feature type="region of interest" description="Disordered" evidence="1">
    <location>
        <begin position="1"/>
        <end position="42"/>
    </location>
</feature>
<dbReference type="Proteomes" id="UP000238356">
    <property type="component" value="Unassembled WGS sequence"/>
</dbReference>
<reference evidence="2 3" key="1">
    <citation type="submission" date="2018-02" db="EMBL/GenBank/DDBJ databases">
        <title>8 Nocardia nova and 1 Nocardia cyriacigeorgica strain used for evolution to TMP-SMX.</title>
        <authorList>
            <person name="Mehta H."/>
            <person name="Weng J."/>
            <person name="Shamoo Y."/>
        </authorList>
    </citation>
    <scope>NUCLEOTIDE SEQUENCE [LARGE SCALE GENOMIC DNA]</scope>
    <source>
        <strain evidence="2 3">BAA2227</strain>
    </source>
</reference>
<sequence>MEPAEGRADTLRARHVIRPAAPGDAQRQMEGTPMGTSTQQHPLETVFDMVLADLRTRGIACSEPTDPITDPAFIALLTETYAMAPHEYPADAPLDVPASQP</sequence>
<gene>
    <name evidence="2" type="ORF">C5F51_16865</name>
</gene>
<accession>A0A2S6A5W6</accession>
<dbReference type="AlphaFoldDB" id="A0A2S6A5W6"/>
<keyword evidence="3" id="KW-1185">Reference proteome</keyword>
<feature type="compositionally biased region" description="Basic and acidic residues" evidence="1">
    <location>
        <begin position="1"/>
        <end position="12"/>
    </location>
</feature>
<protein>
    <submittedName>
        <fullName evidence="2">Uncharacterized protein</fullName>
    </submittedName>
</protein>
<organism evidence="2 3">
    <name type="scientific">Nocardia nova</name>
    <dbReference type="NCBI Taxonomy" id="37330"/>
    <lineage>
        <taxon>Bacteria</taxon>
        <taxon>Bacillati</taxon>
        <taxon>Actinomycetota</taxon>
        <taxon>Actinomycetes</taxon>
        <taxon>Mycobacteriales</taxon>
        <taxon>Nocardiaceae</taxon>
        <taxon>Nocardia</taxon>
    </lineage>
</organism>
<comment type="caution">
    <text evidence="2">The sequence shown here is derived from an EMBL/GenBank/DDBJ whole genome shotgun (WGS) entry which is preliminary data.</text>
</comment>
<name>A0A2S6A5W6_9NOCA</name>
<proteinExistence type="predicted"/>
<evidence type="ECO:0000256" key="1">
    <source>
        <dbReference type="SAM" id="MobiDB-lite"/>
    </source>
</evidence>